<evidence type="ECO:0000259" key="1">
    <source>
        <dbReference type="SMART" id="SM01321"/>
    </source>
</evidence>
<dbReference type="GO" id="GO:0003677">
    <property type="term" value="F:DNA binding"/>
    <property type="evidence" value="ECO:0007669"/>
    <property type="project" value="InterPro"/>
</dbReference>
<dbReference type="AlphaFoldDB" id="A0A7V0Z6S4"/>
<name>A0A7V0Z6S4_UNCW3</name>
<dbReference type="EMBL" id="DSKY01000021">
    <property type="protein sequence ID" value="HDY59618.1"/>
    <property type="molecule type" value="Genomic_DNA"/>
</dbReference>
<dbReference type="PANTHER" id="PTHR34322:SF2">
    <property type="entry name" value="TRANSPOSASE IS200-LIKE DOMAIN-CONTAINING PROTEIN"/>
    <property type="match status" value="1"/>
</dbReference>
<organism evidence="2">
    <name type="scientific">candidate division WOR-3 bacterium</name>
    <dbReference type="NCBI Taxonomy" id="2052148"/>
    <lineage>
        <taxon>Bacteria</taxon>
        <taxon>Bacteria division WOR-3</taxon>
    </lineage>
</organism>
<dbReference type="SMART" id="SM01321">
    <property type="entry name" value="Y1_Tnp"/>
    <property type="match status" value="1"/>
</dbReference>
<dbReference type="PANTHER" id="PTHR34322">
    <property type="entry name" value="TRANSPOSASE, Y1_TNP DOMAIN-CONTAINING"/>
    <property type="match status" value="1"/>
</dbReference>
<protein>
    <recommendedName>
        <fullName evidence="1">Transposase IS200-like domain-containing protein</fullName>
    </recommendedName>
</protein>
<sequence>MRKEPLINGQVYHIFSKSIAGFKIFRNKREYERFIEMLRFYRHKTVPIRFSYYEEISDRNLYYETKIGQLECLVEIIAFCIMPTHFHLILKQLEDNGISIFLKLLLDSYTRYFNVKNDRKGPLWQGRFKSVLVDNNEYLLHLTRYIHLNPVSDGFVERPEDWNYSSYGEYINLELSRLCNFSEYINLKPNEYKEFVEIRKDYQRYLAEIKHLILE</sequence>
<dbReference type="InterPro" id="IPR002686">
    <property type="entry name" value="Transposase_17"/>
</dbReference>
<dbReference type="InterPro" id="IPR036515">
    <property type="entry name" value="Transposase_17_sf"/>
</dbReference>
<dbReference type="GO" id="GO:0006313">
    <property type="term" value="P:DNA transposition"/>
    <property type="evidence" value="ECO:0007669"/>
    <property type="project" value="InterPro"/>
</dbReference>
<reference evidence="2" key="1">
    <citation type="journal article" date="2020" name="mSystems">
        <title>Genome- and Community-Level Interaction Insights into Carbon Utilization and Element Cycling Functions of Hydrothermarchaeota in Hydrothermal Sediment.</title>
        <authorList>
            <person name="Zhou Z."/>
            <person name="Liu Y."/>
            <person name="Xu W."/>
            <person name="Pan J."/>
            <person name="Luo Z.H."/>
            <person name="Li M."/>
        </authorList>
    </citation>
    <scope>NUCLEOTIDE SEQUENCE [LARGE SCALE GENOMIC DNA]</scope>
    <source>
        <strain evidence="2">SpSt-258</strain>
    </source>
</reference>
<accession>A0A7V0Z6S4</accession>
<gene>
    <name evidence="2" type="ORF">ENP86_08725</name>
</gene>
<dbReference type="SUPFAM" id="SSF143422">
    <property type="entry name" value="Transposase IS200-like"/>
    <property type="match status" value="1"/>
</dbReference>
<feature type="domain" description="Transposase IS200-like" evidence="1">
    <location>
        <begin position="7"/>
        <end position="149"/>
    </location>
</feature>
<dbReference type="GO" id="GO:0004803">
    <property type="term" value="F:transposase activity"/>
    <property type="evidence" value="ECO:0007669"/>
    <property type="project" value="InterPro"/>
</dbReference>
<evidence type="ECO:0000313" key="2">
    <source>
        <dbReference type="EMBL" id="HDY59618.1"/>
    </source>
</evidence>
<dbReference type="Gene3D" id="3.30.70.1290">
    <property type="entry name" value="Transposase IS200-like"/>
    <property type="match status" value="1"/>
</dbReference>
<dbReference type="Pfam" id="PF01797">
    <property type="entry name" value="Y1_Tnp"/>
    <property type="match status" value="1"/>
</dbReference>
<comment type="caution">
    <text evidence="2">The sequence shown here is derived from an EMBL/GenBank/DDBJ whole genome shotgun (WGS) entry which is preliminary data.</text>
</comment>
<proteinExistence type="predicted"/>